<dbReference type="EMBL" id="JXTB01000062">
    <property type="protein sequence ID" value="PON68532.1"/>
    <property type="molecule type" value="Genomic_DNA"/>
</dbReference>
<proteinExistence type="predicted"/>
<dbReference type="AlphaFoldDB" id="A0A2P5D5F5"/>
<reference evidence="2" key="1">
    <citation type="submission" date="2016-06" db="EMBL/GenBank/DDBJ databases">
        <title>Parallel loss of symbiosis genes in relatives of nitrogen-fixing non-legume Parasponia.</title>
        <authorList>
            <person name="Van Velzen R."/>
            <person name="Holmer R."/>
            <person name="Bu F."/>
            <person name="Rutten L."/>
            <person name="Van Zeijl A."/>
            <person name="Liu W."/>
            <person name="Santuari L."/>
            <person name="Cao Q."/>
            <person name="Sharma T."/>
            <person name="Shen D."/>
            <person name="Roswanjaya Y."/>
            <person name="Wardhani T."/>
            <person name="Kalhor M.S."/>
            <person name="Jansen J."/>
            <person name="Van den Hoogen J."/>
            <person name="Gungor B."/>
            <person name="Hartog M."/>
            <person name="Hontelez J."/>
            <person name="Verver J."/>
            <person name="Yang W.-C."/>
            <person name="Schijlen E."/>
            <person name="Repin R."/>
            <person name="Schilthuizen M."/>
            <person name="Schranz E."/>
            <person name="Heidstra R."/>
            <person name="Miyata K."/>
            <person name="Fedorova E."/>
            <person name="Kohlen W."/>
            <person name="Bisseling T."/>
            <person name="Smit S."/>
            <person name="Geurts R."/>
        </authorList>
    </citation>
    <scope>NUCLEOTIDE SEQUENCE [LARGE SCALE GENOMIC DNA]</scope>
    <source>
        <strain evidence="2">cv. WU1-14</strain>
    </source>
</reference>
<dbReference type="Proteomes" id="UP000237105">
    <property type="component" value="Unassembled WGS sequence"/>
</dbReference>
<gene>
    <name evidence="1" type="ORF">PanWU01x14_095030</name>
</gene>
<comment type="caution">
    <text evidence="1">The sequence shown here is derived from an EMBL/GenBank/DDBJ whole genome shotgun (WGS) entry which is preliminary data.</text>
</comment>
<evidence type="ECO:0000313" key="2">
    <source>
        <dbReference type="Proteomes" id="UP000237105"/>
    </source>
</evidence>
<accession>A0A2P5D5F5</accession>
<keyword evidence="2" id="KW-1185">Reference proteome</keyword>
<dbReference type="OrthoDB" id="10489283at2759"/>
<sequence length="61" mass="7065">MEQVESATNTFLTSNSVFKTQPETWHTPSPPNVLHRQLPQIPYYSLSIPVFLYETHCKAKM</sequence>
<organism evidence="1 2">
    <name type="scientific">Parasponia andersonii</name>
    <name type="common">Sponia andersonii</name>
    <dbReference type="NCBI Taxonomy" id="3476"/>
    <lineage>
        <taxon>Eukaryota</taxon>
        <taxon>Viridiplantae</taxon>
        <taxon>Streptophyta</taxon>
        <taxon>Embryophyta</taxon>
        <taxon>Tracheophyta</taxon>
        <taxon>Spermatophyta</taxon>
        <taxon>Magnoliopsida</taxon>
        <taxon>eudicotyledons</taxon>
        <taxon>Gunneridae</taxon>
        <taxon>Pentapetalae</taxon>
        <taxon>rosids</taxon>
        <taxon>fabids</taxon>
        <taxon>Rosales</taxon>
        <taxon>Cannabaceae</taxon>
        <taxon>Parasponia</taxon>
    </lineage>
</organism>
<name>A0A2P5D5F5_PARAD</name>
<evidence type="ECO:0000313" key="1">
    <source>
        <dbReference type="EMBL" id="PON68532.1"/>
    </source>
</evidence>
<protein>
    <submittedName>
        <fullName evidence="1">Uncharacterized protein</fullName>
    </submittedName>
</protein>